<evidence type="ECO:0000313" key="1">
    <source>
        <dbReference type="EMBL" id="NNH75238.1"/>
    </source>
</evidence>
<sequence>MVNSEGGNAISALQLTAITREFIDERISWDSSLLEQIWDTSTPYWQGAFDEQTA</sequence>
<proteinExistence type="predicted"/>
<dbReference type="EMBL" id="JABELX010000019">
    <property type="protein sequence ID" value="NNH75238.1"/>
    <property type="molecule type" value="Genomic_DNA"/>
</dbReference>
<reference evidence="1 2" key="1">
    <citation type="submission" date="2020-05" db="EMBL/GenBank/DDBJ databases">
        <title>MicrobeNet Type strains.</title>
        <authorList>
            <person name="Nicholson A.C."/>
        </authorList>
    </citation>
    <scope>NUCLEOTIDE SEQUENCE [LARGE SCALE GENOMIC DNA]</scope>
    <source>
        <strain evidence="1 2">JCM 3224</strain>
    </source>
</reference>
<comment type="caution">
    <text evidence="1">The sequence shown here is derived from an EMBL/GenBank/DDBJ whole genome shotgun (WGS) entry which is preliminary data.</text>
</comment>
<organism evidence="1 2">
    <name type="scientific">Nocardia uniformis</name>
    <dbReference type="NCBI Taxonomy" id="53432"/>
    <lineage>
        <taxon>Bacteria</taxon>
        <taxon>Bacillati</taxon>
        <taxon>Actinomycetota</taxon>
        <taxon>Actinomycetes</taxon>
        <taxon>Mycobacteriales</taxon>
        <taxon>Nocardiaceae</taxon>
        <taxon>Nocardia</taxon>
    </lineage>
</organism>
<gene>
    <name evidence="1" type="ORF">HLB23_36220</name>
</gene>
<evidence type="ECO:0000313" key="2">
    <source>
        <dbReference type="Proteomes" id="UP000586827"/>
    </source>
</evidence>
<keyword evidence="2" id="KW-1185">Reference proteome</keyword>
<protein>
    <submittedName>
        <fullName evidence="1">Uncharacterized protein</fullName>
    </submittedName>
</protein>
<dbReference type="RefSeq" id="WP_157553312.1">
    <property type="nucleotide sequence ID" value="NZ_JABELX010000019.1"/>
</dbReference>
<dbReference type="AlphaFoldDB" id="A0A849CBZ0"/>
<accession>A0A849CBZ0</accession>
<name>A0A849CBZ0_9NOCA</name>
<dbReference type="Proteomes" id="UP000586827">
    <property type="component" value="Unassembled WGS sequence"/>
</dbReference>